<comment type="caution">
    <text evidence="1">The sequence shown here is derived from an EMBL/GenBank/DDBJ whole genome shotgun (WGS) entry which is preliminary data.</text>
</comment>
<dbReference type="EMBL" id="JANPWB010000003">
    <property type="protein sequence ID" value="KAJ1198396.1"/>
    <property type="molecule type" value="Genomic_DNA"/>
</dbReference>
<sequence length="216" mass="23440">MCLGAAPLDRVSACEALFLPPSPVALYPLRVRVVSGARPQRHHSNKPPRVWFAGTIRPAMEPIGSLRWDPLGGMQWRGEKLHRFPGFTPRGLPLAEAPRPLTSTPVAPGHSALLSSGARASEVPSLRGLTASLASRRSRAPRCCMALLGPPVPWMTPGPDVLYRVPISRSGALCRIISPGPSRSFLLRRPTRAPSWLLNQRNAILMDFAKTLVSSL</sequence>
<dbReference type="AlphaFoldDB" id="A0AAV7VBZ3"/>
<dbReference type="Proteomes" id="UP001066276">
    <property type="component" value="Chromosome 2_1"/>
</dbReference>
<keyword evidence="2" id="KW-1185">Reference proteome</keyword>
<evidence type="ECO:0000313" key="2">
    <source>
        <dbReference type="Proteomes" id="UP001066276"/>
    </source>
</evidence>
<protein>
    <submittedName>
        <fullName evidence="1">Uncharacterized protein</fullName>
    </submittedName>
</protein>
<accession>A0AAV7VBZ3</accession>
<organism evidence="1 2">
    <name type="scientific">Pleurodeles waltl</name>
    <name type="common">Iberian ribbed newt</name>
    <dbReference type="NCBI Taxonomy" id="8319"/>
    <lineage>
        <taxon>Eukaryota</taxon>
        <taxon>Metazoa</taxon>
        <taxon>Chordata</taxon>
        <taxon>Craniata</taxon>
        <taxon>Vertebrata</taxon>
        <taxon>Euteleostomi</taxon>
        <taxon>Amphibia</taxon>
        <taxon>Batrachia</taxon>
        <taxon>Caudata</taxon>
        <taxon>Salamandroidea</taxon>
        <taxon>Salamandridae</taxon>
        <taxon>Pleurodelinae</taxon>
        <taxon>Pleurodeles</taxon>
    </lineage>
</organism>
<proteinExistence type="predicted"/>
<evidence type="ECO:0000313" key="1">
    <source>
        <dbReference type="EMBL" id="KAJ1198396.1"/>
    </source>
</evidence>
<reference evidence="1" key="1">
    <citation type="journal article" date="2022" name="bioRxiv">
        <title>Sequencing and chromosome-scale assembly of the giantPleurodeles waltlgenome.</title>
        <authorList>
            <person name="Brown T."/>
            <person name="Elewa A."/>
            <person name="Iarovenko S."/>
            <person name="Subramanian E."/>
            <person name="Araus A.J."/>
            <person name="Petzold A."/>
            <person name="Susuki M."/>
            <person name="Suzuki K.-i.T."/>
            <person name="Hayashi T."/>
            <person name="Toyoda A."/>
            <person name="Oliveira C."/>
            <person name="Osipova E."/>
            <person name="Leigh N.D."/>
            <person name="Simon A."/>
            <person name="Yun M.H."/>
        </authorList>
    </citation>
    <scope>NUCLEOTIDE SEQUENCE</scope>
    <source>
        <strain evidence="1">20211129_DDA</strain>
        <tissue evidence="1">Liver</tissue>
    </source>
</reference>
<name>A0AAV7VBZ3_PLEWA</name>
<gene>
    <name evidence="1" type="ORF">NDU88_002237</name>
</gene>